<dbReference type="InterPro" id="IPR008869">
    <property type="entry name" value="MlaC/ttg2D"/>
</dbReference>
<organism evidence="3 4">
    <name type="scientific">Sessilibacter corallicola</name>
    <dbReference type="NCBI Taxonomy" id="2904075"/>
    <lineage>
        <taxon>Bacteria</taxon>
        <taxon>Pseudomonadati</taxon>
        <taxon>Pseudomonadota</taxon>
        <taxon>Gammaproteobacteria</taxon>
        <taxon>Cellvibrionales</taxon>
        <taxon>Cellvibrionaceae</taxon>
        <taxon>Sessilibacter</taxon>
    </lineage>
</organism>
<dbReference type="Proteomes" id="UP001465153">
    <property type="component" value="Unassembled WGS sequence"/>
</dbReference>
<feature type="signal peptide" evidence="2">
    <location>
        <begin position="1"/>
        <end position="28"/>
    </location>
</feature>
<keyword evidence="2" id="KW-0732">Signal</keyword>
<proteinExistence type="predicted"/>
<dbReference type="Pfam" id="PF05494">
    <property type="entry name" value="MlaC"/>
    <property type="match status" value="1"/>
</dbReference>
<comment type="caution">
    <text evidence="3">The sequence shown here is derived from an EMBL/GenBank/DDBJ whole genome shotgun (WGS) entry which is preliminary data.</text>
</comment>
<dbReference type="InterPro" id="IPR042245">
    <property type="entry name" value="Tgt2/MlaC_sf"/>
</dbReference>
<keyword evidence="4" id="KW-1185">Reference proteome</keyword>
<protein>
    <submittedName>
        <fullName evidence="3">ABC transporter substrate-binding protein</fullName>
    </submittedName>
</protein>
<reference evidence="3 4" key="1">
    <citation type="submission" date="2024-04" db="EMBL/GenBank/DDBJ databases">
        <title>Draft genome sequence of Sessilibacter corallicola NBRC 116591.</title>
        <authorList>
            <person name="Miyakawa T."/>
            <person name="Kusuya Y."/>
            <person name="Miura T."/>
        </authorList>
    </citation>
    <scope>NUCLEOTIDE SEQUENCE [LARGE SCALE GENOMIC DNA]</scope>
    <source>
        <strain evidence="3 4">KU-00831-HH</strain>
    </source>
</reference>
<evidence type="ECO:0000313" key="4">
    <source>
        <dbReference type="Proteomes" id="UP001465153"/>
    </source>
</evidence>
<accession>A0ABQ0A3S6</accession>
<dbReference type="PANTHER" id="PTHR36573">
    <property type="entry name" value="INTERMEMBRANE PHOSPHOLIPID TRANSPORT SYSTEM BINDING PROTEIN MLAC"/>
    <property type="match status" value="1"/>
</dbReference>
<evidence type="ECO:0000256" key="1">
    <source>
        <dbReference type="SAM" id="Coils"/>
    </source>
</evidence>
<dbReference type="RefSeq" id="WP_353301244.1">
    <property type="nucleotide sequence ID" value="NZ_BAABWN010000001.1"/>
</dbReference>
<evidence type="ECO:0000313" key="3">
    <source>
        <dbReference type="EMBL" id="GAA6166230.1"/>
    </source>
</evidence>
<gene>
    <name evidence="3" type="ORF">NBRC116591_00400</name>
</gene>
<dbReference type="PANTHER" id="PTHR36573:SF1">
    <property type="entry name" value="INTERMEMBRANE PHOSPHOLIPID TRANSPORT SYSTEM BINDING PROTEIN MLAC"/>
    <property type="match status" value="1"/>
</dbReference>
<dbReference type="Gene3D" id="3.10.450.710">
    <property type="entry name" value="Tgt2/MlaC"/>
    <property type="match status" value="1"/>
</dbReference>
<dbReference type="EMBL" id="BAABWN010000001">
    <property type="protein sequence ID" value="GAA6166230.1"/>
    <property type="molecule type" value="Genomic_DNA"/>
</dbReference>
<keyword evidence="1" id="KW-0175">Coiled coil</keyword>
<evidence type="ECO:0000256" key="2">
    <source>
        <dbReference type="SAM" id="SignalP"/>
    </source>
</evidence>
<feature type="chain" id="PRO_5046218643" evidence="2">
    <location>
        <begin position="29"/>
        <end position="240"/>
    </location>
</feature>
<sequence length="240" mass="26560">MTRQNLGRLIISGLLAGSLMMSHQMVVAQEETKAAAEQKAEKSEAKVQEAKDGTKLVIKNSAAEVSAHEVVTQVTDVVLDLIREAQASPEYNSEKMADNLDNLLSQVVDFRFIAFNVMGRENATSVSRDEFKRFANVFKRNLVTTYTKGMASFADFKVEVIPPSADLAGQKSVVVRQRVEGPTGSSLVSYTMGINKKGEWVLRNMNLNGINLGKTFRDQFRVALKQNDGDVKKVIDNWDA</sequence>
<feature type="coiled-coil region" evidence="1">
    <location>
        <begin position="26"/>
        <end position="53"/>
    </location>
</feature>
<name>A0ABQ0A3S6_9GAMM</name>